<sequence>MLGGWAVVFAVLGVLPALISAQASTWFLERTETQFSVTLANDSSDVFIYFESPAYSWVAVGFGEQMKGSLSFVMYLNKDGDNLTISPRIGDGNREPSFTNSVQIETLNGTRVDDDLFILRAVCRNCRSWPGGSIDENSTQQPMIYAFGPGNILQSNSPSADLKRHVRYGKFTMDMVAATGVGEVPPRSQANNGVTTTQGLTKDHDRANRAHSVMGCIAIFVLWPINILFAGFLRNIRIHIGMSIFLVVFLAISFVLGIITSHEYNRTKSFASPHQILSFITLVPLLALSLLPLPPIRSLTPHIPSLHTPLTTFTLALFILVGGLGLQLSGSPRTIALVYTAISLFVFIFCLSFSTCIKRRGSAYARATQRRRLGEEDDRDLALAEYYAHRKMELDSRSASQASVNGHVRTPSGNIYGGGTMPGPQYLMNMHPGVPVHRWSQAR</sequence>
<reference evidence="4 5" key="1">
    <citation type="journal article" date="2018" name="Front. Microbiol.">
        <title>Genome-Wide Analysis of Corynespora cassiicola Leaf Fall Disease Putative Effectors.</title>
        <authorList>
            <person name="Lopez D."/>
            <person name="Ribeiro S."/>
            <person name="Label P."/>
            <person name="Fumanal B."/>
            <person name="Venisse J.S."/>
            <person name="Kohler A."/>
            <person name="de Oliveira R.R."/>
            <person name="Labutti K."/>
            <person name="Lipzen A."/>
            <person name="Lail K."/>
            <person name="Bauer D."/>
            <person name="Ohm R.A."/>
            <person name="Barry K.W."/>
            <person name="Spatafora J."/>
            <person name="Grigoriev I.V."/>
            <person name="Martin F.M."/>
            <person name="Pujade-Renaud V."/>
        </authorList>
    </citation>
    <scope>NUCLEOTIDE SEQUENCE [LARGE SCALE GENOMIC DNA]</scope>
    <source>
        <strain evidence="4 5">Philippines</strain>
    </source>
</reference>
<dbReference type="Proteomes" id="UP000240883">
    <property type="component" value="Unassembled WGS sequence"/>
</dbReference>
<protein>
    <submittedName>
        <fullName evidence="4">CBD9-like protein</fullName>
    </submittedName>
</protein>
<evidence type="ECO:0000313" key="5">
    <source>
        <dbReference type="Proteomes" id="UP000240883"/>
    </source>
</evidence>
<dbReference type="CDD" id="cd09630">
    <property type="entry name" value="CDH_like_cytochrome"/>
    <property type="match status" value="1"/>
</dbReference>
<feature type="transmembrane region" description="Helical" evidence="1">
    <location>
        <begin position="212"/>
        <end position="233"/>
    </location>
</feature>
<gene>
    <name evidence="4" type="ORF">BS50DRAFT_604891</name>
</gene>
<dbReference type="SMART" id="SM00664">
    <property type="entry name" value="DoH"/>
    <property type="match status" value="1"/>
</dbReference>
<evidence type="ECO:0000259" key="3">
    <source>
        <dbReference type="SMART" id="SM00664"/>
    </source>
</evidence>
<feature type="transmembrane region" description="Helical" evidence="1">
    <location>
        <begin position="240"/>
        <end position="262"/>
    </location>
</feature>
<keyword evidence="1" id="KW-0472">Membrane</keyword>
<feature type="transmembrane region" description="Helical" evidence="1">
    <location>
        <begin position="334"/>
        <end position="357"/>
    </location>
</feature>
<name>A0A2T2N3I6_CORCC</name>
<dbReference type="InterPro" id="IPR015920">
    <property type="entry name" value="Cellobiose_DH-like_cyt"/>
</dbReference>
<dbReference type="Pfam" id="PF16010">
    <property type="entry name" value="CDH-cyt"/>
    <property type="match status" value="1"/>
</dbReference>
<keyword evidence="1" id="KW-1133">Transmembrane helix</keyword>
<proteinExistence type="predicted"/>
<feature type="domain" description="DOMON" evidence="3">
    <location>
        <begin position="57"/>
        <end position="148"/>
    </location>
</feature>
<accession>A0A2T2N3I6</accession>
<dbReference type="OrthoDB" id="19261at2759"/>
<evidence type="ECO:0000256" key="2">
    <source>
        <dbReference type="SAM" id="SignalP"/>
    </source>
</evidence>
<feature type="chain" id="PRO_5015735267" evidence="2">
    <location>
        <begin position="22"/>
        <end position="443"/>
    </location>
</feature>
<organism evidence="4 5">
    <name type="scientific">Corynespora cassiicola Philippines</name>
    <dbReference type="NCBI Taxonomy" id="1448308"/>
    <lineage>
        <taxon>Eukaryota</taxon>
        <taxon>Fungi</taxon>
        <taxon>Dikarya</taxon>
        <taxon>Ascomycota</taxon>
        <taxon>Pezizomycotina</taxon>
        <taxon>Dothideomycetes</taxon>
        <taxon>Pleosporomycetidae</taxon>
        <taxon>Pleosporales</taxon>
        <taxon>Corynesporascaceae</taxon>
        <taxon>Corynespora</taxon>
    </lineage>
</organism>
<keyword evidence="5" id="KW-1185">Reference proteome</keyword>
<keyword evidence="2" id="KW-0732">Signal</keyword>
<feature type="signal peptide" evidence="2">
    <location>
        <begin position="1"/>
        <end position="21"/>
    </location>
</feature>
<keyword evidence="1" id="KW-0812">Transmembrane</keyword>
<feature type="transmembrane region" description="Helical" evidence="1">
    <location>
        <begin position="306"/>
        <end position="328"/>
    </location>
</feature>
<dbReference type="AlphaFoldDB" id="A0A2T2N3I6"/>
<dbReference type="PANTHER" id="PTHR47797:SF1">
    <property type="entry name" value="CYTOCHROME B561 DOMAIN-CONTAINING PROTEIN-RELATED"/>
    <property type="match status" value="1"/>
</dbReference>
<dbReference type="Gene3D" id="2.60.40.1210">
    <property type="entry name" value="Cellobiose dehydrogenase, cytochrome domain"/>
    <property type="match status" value="1"/>
</dbReference>
<dbReference type="PANTHER" id="PTHR47797">
    <property type="entry name" value="DEHYDROGENASE, PUTATIVE (AFU_ORTHOLOGUE AFUA_8G05805)-RELATED"/>
    <property type="match status" value="1"/>
</dbReference>
<dbReference type="SUPFAM" id="SSF49344">
    <property type="entry name" value="CBD9-like"/>
    <property type="match status" value="1"/>
</dbReference>
<dbReference type="InterPro" id="IPR005018">
    <property type="entry name" value="DOMON_domain"/>
</dbReference>
<dbReference type="EMBL" id="KZ678151">
    <property type="protein sequence ID" value="PSN59997.1"/>
    <property type="molecule type" value="Genomic_DNA"/>
</dbReference>
<evidence type="ECO:0000256" key="1">
    <source>
        <dbReference type="SAM" id="Phobius"/>
    </source>
</evidence>
<evidence type="ECO:0000313" key="4">
    <source>
        <dbReference type="EMBL" id="PSN59997.1"/>
    </source>
</evidence>
<feature type="transmembrane region" description="Helical" evidence="1">
    <location>
        <begin position="274"/>
        <end position="294"/>
    </location>
</feature>